<dbReference type="Gene3D" id="1.10.287.1040">
    <property type="entry name" value="Exonuclease VII, small subunit"/>
    <property type="match status" value="1"/>
</dbReference>
<evidence type="ECO:0000256" key="3">
    <source>
        <dbReference type="ARBA" id="ARBA00022722"/>
    </source>
</evidence>
<sequence>MPNTFEDNLKQLEAIVERLERGELGLEESLQLFEQGTHLSQQCKADLDAAEGRVQVLLQRGRERVAEDLDLNSPPTA</sequence>
<evidence type="ECO:0000313" key="7">
    <source>
        <dbReference type="EMBL" id="MFN2976414.1"/>
    </source>
</evidence>
<proteinExistence type="inferred from homology"/>
<dbReference type="NCBIfam" id="NF002140">
    <property type="entry name" value="PRK00977.1-4"/>
    <property type="match status" value="1"/>
</dbReference>
<dbReference type="PANTHER" id="PTHR34137">
    <property type="entry name" value="EXODEOXYRIBONUCLEASE 7 SMALL SUBUNIT"/>
    <property type="match status" value="1"/>
</dbReference>
<comment type="caution">
    <text evidence="7">The sequence shown here is derived from an EMBL/GenBank/DDBJ whole genome shotgun (WGS) entry which is preliminary data.</text>
</comment>
<keyword evidence="4 6" id="KW-0378">Hydrolase</keyword>
<evidence type="ECO:0000256" key="4">
    <source>
        <dbReference type="ARBA" id="ARBA00022801"/>
    </source>
</evidence>
<dbReference type="NCBIfam" id="TIGR01280">
    <property type="entry name" value="xseB"/>
    <property type="match status" value="1"/>
</dbReference>
<dbReference type="Proteomes" id="UP001634747">
    <property type="component" value="Unassembled WGS sequence"/>
</dbReference>
<dbReference type="EC" id="3.1.11.6" evidence="6"/>
<keyword evidence="5 6" id="KW-0269">Exonuclease</keyword>
<dbReference type="GO" id="GO:0008855">
    <property type="term" value="F:exodeoxyribonuclease VII activity"/>
    <property type="evidence" value="ECO:0007669"/>
    <property type="project" value="UniProtKB-EC"/>
</dbReference>
<dbReference type="EMBL" id="JBJYXY010000001">
    <property type="protein sequence ID" value="MFN2976414.1"/>
    <property type="molecule type" value="Genomic_DNA"/>
</dbReference>
<dbReference type="SUPFAM" id="SSF116842">
    <property type="entry name" value="XseB-like"/>
    <property type="match status" value="1"/>
</dbReference>
<accession>A0ABW9KKV8</accession>
<evidence type="ECO:0000313" key="8">
    <source>
        <dbReference type="Proteomes" id="UP001634747"/>
    </source>
</evidence>
<dbReference type="RefSeq" id="WP_263412108.1">
    <property type="nucleotide sequence ID" value="NZ_BAABBH010000001.1"/>
</dbReference>
<evidence type="ECO:0000256" key="2">
    <source>
        <dbReference type="ARBA" id="ARBA00022490"/>
    </source>
</evidence>
<dbReference type="HAMAP" id="MF_00337">
    <property type="entry name" value="Exonuc_7_S"/>
    <property type="match status" value="1"/>
</dbReference>
<comment type="subcellular location">
    <subcellularLocation>
        <location evidence="6">Cytoplasm</location>
    </subcellularLocation>
</comment>
<comment type="catalytic activity">
    <reaction evidence="6">
        <text>Exonucleolytic cleavage in either 5'- to 3'- or 3'- to 5'-direction to yield nucleoside 5'-phosphates.</text>
        <dbReference type="EC" id="3.1.11.6"/>
    </reaction>
</comment>
<keyword evidence="2 6" id="KW-0963">Cytoplasm</keyword>
<gene>
    <name evidence="6 7" type="primary">xseB</name>
    <name evidence="7" type="ORF">ACK2TP_11630</name>
</gene>
<dbReference type="Pfam" id="PF02609">
    <property type="entry name" value="Exonuc_VII_S"/>
    <property type="match status" value="1"/>
</dbReference>
<reference evidence="7 8" key="1">
    <citation type="submission" date="2024-12" db="EMBL/GenBank/DDBJ databases">
        <authorList>
            <person name="Lee Y."/>
        </authorList>
    </citation>
    <scope>NUCLEOTIDE SEQUENCE [LARGE SCALE GENOMIC DNA]</scope>
    <source>
        <strain evidence="7 8">03SUJ4</strain>
    </source>
</reference>
<evidence type="ECO:0000256" key="1">
    <source>
        <dbReference type="ARBA" id="ARBA00009998"/>
    </source>
</evidence>
<protein>
    <recommendedName>
        <fullName evidence="6">Exodeoxyribonuclease 7 small subunit</fullName>
        <ecNumber evidence="6">3.1.11.6</ecNumber>
    </recommendedName>
    <alternativeName>
        <fullName evidence="6">Exodeoxyribonuclease VII small subunit</fullName>
        <shortName evidence="6">Exonuclease VII small subunit</shortName>
    </alternativeName>
</protein>
<dbReference type="InterPro" id="IPR003761">
    <property type="entry name" value="Exonuc_VII_S"/>
</dbReference>
<evidence type="ECO:0000256" key="6">
    <source>
        <dbReference type="HAMAP-Rule" id="MF_00337"/>
    </source>
</evidence>
<dbReference type="InterPro" id="IPR037004">
    <property type="entry name" value="Exonuc_VII_ssu_sf"/>
</dbReference>
<comment type="similarity">
    <text evidence="1 6">Belongs to the XseB family.</text>
</comment>
<name>A0ABW9KKV8_9BACT</name>
<keyword evidence="8" id="KW-1185">Reference proteome</keyword>
<dbReference type="PANTHER" id="PTHR34137:SF1">
    <property type="entry name" value="EXODEOXYRIBONUCLEASE 7 SMALL SUBUNIT"/>
    <property type="match status" value="1"/>
</dbReference>
<keyword evidence="3 6" id="KW-0540">Nuclease</keyword>
<comment type="subunit">
    <text evidence="6">Heterooligomer composed of large and small subunits.</text>
</comment>
<organism evidence="7 8">
    <name type="scientific">Terriglobus aquaticus</name>
    <dbReference type="NCBI Taxonomy" id="940139"/>
    <lineage>
        <taxon>Bacteria</taxon>
        <taxon>Pseudomonadati</taxon>
        <taxon>Acidobacteriota</taxon>
        <taxon>Terriglobia</taxon>
        <taxon>Terriglobales</taxon>
        <taxon>Acidobacteriaceae</taxon>
        <taxon>Terriglobus</taxon>
    </lineage>
</organism>
<evidence type="ECO:0000256" key="5">
    <source>
        <dbReference type="ARBA" id="ARBA00022839"/>
    </source>
</evidence>
<comment type="function">
    <text evidence="6">Bidirectionally degrades single-stranded DNA into large acid-insoluble oligonucleotides, which are then degraded further into small acid-soluble oligonucleotides.</text>
</comment>